<dbReference type="EMBL" id="JAGQLM010000021">
    <property type="protein sequence ID" value="MCA9374797.1"/>
    <property type="molecule type" value="Genomic_DNA"/>
</dbReference>
<evidence type="ECO:0000313" key="1">
    <source>
        <dbReference type="EMBL" id="MCA9374797.1"/>
    </source>
</evidence>
<proteinExistence type="predicted"/>
<gene>
    <name evidence="1" type="ORF">KC622_00540</name>
</gene>
<protein>
    <submittedName>
        <fullName evidence="1">Uncharacterized protein</fullName>
    </submittedName>
</protein>
<dbReference type="Proteomes" id="UP000748332">
    <property type="component" value="Unassembled WGS sequence"/>
</dbReference>
<comment type="caution">
    <text evidence="1">The sequence shown here is derived from an EMBL/GenBank/DDBJ whole genome shotgun (WGS) entry which is preliminary data.</text>
</comment>
<dbReference type="AlphaFoldDB" id="A0A955HYC2"/>
<name>A0A955HYC2_9BACT</name>
<evidence type="ECO:0000313" key="2">
    <source>
        <dbReference type="Proteomes" id="UP000748332"/>
    </source>
</evidence>
<dbReference type="Gene3D" id="3.40.50.300">
    <property type="entry name" value="P-loop containing nucleotide triphosphate hydrolases"/>
    <property type="match status" value="1"/>
</dbReference>
<organism evidence="1 2">
    <name type="scientific">Candidatus Dojkabacteria bacterium</name>
    <dbReference type="NCBI Taxonomy" id="2099670"/>
    <lineage>
        <taxon>Bacteria</taxon>
        <taxon>Candidatus Dojkabacteria</taxon>
    </lineage>
</organism>
<reference evidence="1" key="1">
    <citation type="submission" date="2020-04" db="EMBL/GenBank/DDBJ databases">
        <authorList>
            <person name="Zhang T."/>
        </authorList>
    </citation>
    <scope>NUCLEOTIDE SEQUENCE</scope>
    <source>
        <strain evidence="1">HKST-UBA16</strain>
    </source>
</reference>
<dbReference type="InterPro" id="IPR027417">
    <property type="entry name" value="P-loop_NTPase"/>
</dbReference>
<accession>A0A955HYC2</accession>
<sequence length="368" mass="42531">MKSYKLVDLNFSIDNQLNISSIDNELNTYLKAKNDTDEIIFKIVDSIPERNSQYTKVSNMYVAKDSLYISNFPFEIKIENKSGIWTVWVALKKNLNQLEKVYQLAYFNKFLHPTYKSTDETYGADFMYKIFLPLIQLKLVEHGSSFVHSSAISLDDKAILFTSWGGIGKTTTLLKLLLTHKDIKFLSDDMAVLGSDGKVYLSAKYLHIYPYNWMGFSKLEEIAYSKRGPIDKLNWKFWGVFRGKAVCRRMPPSELFPDQIADSSMLDKIFFLRRRNVKSITSRKPDNTADIIKTMSYIVFSEYKFFHNEMLLAVSAGCEIFPGSEDFIKNVEKNLTKQISGKDLEIVDIPYKATPDDLYRFMSSRLLS</sequence>
<reference evidence="1" key="2">
    <citation type="journal article" date="2021" name="Microbiome">
        <title>Successional dynamics and alternative stable states in a saline activated sludge microbial community over 9 years.</title>
        <authorList>
            <person name="Wang Y."/>
            <person name="Ye J."/>
            <person name="Ju F."/>
            <person name="Liu L."/>
            <person name="Boyd J.A."/>
            <person name="Deng Y."/>
            <person name="Parks D.H."/>
            <person name="Jiang X."/>
            <person name="Yin X."/>
            <person name="Woodcroft B.J."/>
            <person name="Tyson G.W."/>
            <person name="Hugenholtz P."/>
            <person name="Polz M.F."/>
            <person name="Zhang T."/>
        </authorList>
    </citation>
    <scope>NUCLEOTIDE SEQUENCE</scope>
    <source>
        <strain evidence="1">HKST-UBA16</strain>
    </source>
</reference>